<feature type="compositionally biased region" description="Basic and acidic residues" evidence="8">
    <location>
        <begin position="602"/>
        <end position="631"/>
    </location>
</feature>
<dbReference type="GO" id="GO:0005886">
    <property type="term" value="C:plasma membrane"/>
    <property type="evidence" value="ECO:0007669"/>
    <property type="project" value="UniProtKB-SubCell"/>
</dbReference>
<dbReference type="Proteomes" id="UP000433493">
    <property type="component" value="Unassembled WGS sequence"/>
</dbReference>
<reference evidence="10 11" key="1">
    <citation type="submission" date="2019-09" db="EMBL/GenBank/DDBJ databases">
        <title>Phylogeny of genus Pseudoclavibacter and closely related genus.</title>
        <authorList>
            <person name="Li Y."/>
        </authorList>
    </citation>
    <scope>NUCLEOTIDE SEQUENCE [LARGE SCALE GENOMIC DNA]</scope>
    <source>
        <strain evidence="10 11">KCTC 13959</strain>
    </source>
</reference>
<dbReference type="RefSeq" id="WP_158051205.1">
    <property type="nucleotide sequence ID" value="NZ_WBKB01000001.1"/>
</dbReference>
<feature type="transmembrane region" description="Helical" evidence="9">
    <location>
        <begin position="283"/>
        <end position="308"/>
    </location>
</feature>
<keyword evidence="2" id="KW-1003">Cell membrane</keyword>
<name>A0A7J5BG09_9MICO</name>
<keyword evidence="4" id="KW-0133">Cell shape</keyword>
<feature type="transmembrane region" description="Helical" evidence="9">
    <location>
        <begin position="329"/>
        <end position="349"/>
    </location>
</feature>
<evidence type="ECO:0000256" key="8">
    <source>
        <dbReference type="SAM" id="MobiDB-lite"/>
    </source>
</evidence>
<comment type="caution">
    <text evidence="10">The sequence shown here is derived from an EMBL/GenBank/DDBJ whole genome shotgun (WGS) entry which is preliminary data.</text>
</comment>
<dbReference type="PRINTS" id="PR01806">
    <property type="entry name" value="VIRFACTRMVIN"/>
</dbReference>
<feature type="transmembrane region" description="Helical" evidence="9">
    <location>
        <begin position="85"/>
        <end position="111"/>
    </location>
</feature>
<feature type="transmembrane region" description="Helical" evidence="9">
    <location>
        <begin position="123"/>
        <end position="144"/>
    </location>
</feature>
<dbReference type="Pfam" id="PF03023">
    <property type="entry name" value="MurJ"/>
    <property type="match status" value="1"/>
</dbReference>
<feature type="transmembrane region" description="Helical" evidence="9">
    <location>
        <begin position="55"/>
        <end position="73"/>
    </location>
</feature>
<feature type="transmembrane region" description="Helical" evidence="9">
    <location>
        <begin position="495"/>
        <end position="516"/>
    </location>
</feature>
<feature type="transmembrane region" description="Helical" evidence="9">
    <location>
        <begin position="419"/>
        <end position="440"/>
    </location>
</feature>
<keyword evidence="7 9" id="KW-0472">Membrane</keyword>
<keyword evidence="6 9" id="KW-1133">Transmembrane helix</keyword>
<feature type="transmembrane region" description="Helical" evidence="9">
    <location>
        <begin position="361"/>
        <end position="382"/>
    </location>
</feature>
<dbReference type="GO" id="GO:0009252">
    <property type="term" value="P:peptidoglycan biosynthetic process"/>
    <property type="evidence" value="ECO:0007669"/>
    <property type="project" value="UniProtKB-KW"/>
</dbReference>
<evidence type="ECO:0000256" key="1">
    <source>
        <dbReference type="ARBA" id="ARBA00004651"/>
    </source>
</evidence>
<organism evidence="10 11">
    <name type="scientific">Gulosibacter chungangensis</name>
    <dbReference type="NCBI Taxonomy" id="979746"/>
    <lineage>
        <taxon>Bacteria</taxon>
        <taxon>Bacillati</taxon>
        <taxon>Actinomycetota</taxon>
        <taxon>Actinomycetes</taxon>
        <taxon>Micrococcales</taxon>
        <taxon>Microbacteriaceae</taxon>
        <taxon>Gulosibacter</taxon>
    </lineage>
</organism>
<accession>A0A7J5BG09</accession>
<protein>
    <submittedName>
        <fullName evidence="10">Murein biosynthesis integral membrane protein MurJ</fullName>
    </submittedName>
</protein>
<feature type="transmembrane region" description="Helical" evidence="9">
    <location>
        <begin position="461"/>
        <end position="483"/>
    </location>
</feature>
<sequence>MAKSFGRTSLVLASGTLVSRVLGFVKAIVLAQTIGLVGSASADAFANANSLPSNIYSLIAGGLLNAVLVPQIVRATKREDGGQEYVNRLITLAVVVLGALTLIVTIGAPVLSWIYGVTLSSEQLGLVIAFAYWCLPQIFFYGLYAVVSEVLNARSIFAPFAWAPALNNVIAIGMLVVFSVVFGADPSGSRQIADWDPMMIAVLGGGTTFGVVAQAGVLFLFLRKAGLRYRLDFQFRGTGLGRIGKLAGWSFGLLIVVQVTGWLETVAANVAFGQAASLAALQNAWMIFMLPHSIVTVSLTTTMFTSLSEKAADKDTKSVIADFSRGARAITMFMIFSAFGLMVISPAFARIFDGSDSGLEALALVMCGALLSLLSYSLLYYVQRVFYAFEDTRSVFLLYALTAPLQLVGIWLVAQFAPVEILVICLVLVQSAVTWLRFAIMINVLRKRLGHLEGASLLRAFVRFVVYAIPAGVVGLLLMWSLGTYSEGGWARASIFNALVACAIGGAVMALLYFGIAIATRSPEIEPFVGPLIRRVVGRRGRHSIELARHSAAAVNADEFAQEYDSLVHQYTPDLGSAFGSTTPASPESEMAMASQVTTEVPSRRELREYERKRSREAYEKRHAIDDEPLI</sequence>
<dbReference type="AlphaFoldDB" id="A0A7J5BG09"/>
<dbReference type="GO" id="GO:0015648">
    <property type="term" value="F:lipid-linked peptidoglycan transporter activity"/>
    <property type="evidence" value="ECO:0007669"/>
    <property type="project" value="TreeGrafter"/>
</dbReference>
<feature type="transmembrane region" description="Helical" evidence="9">
    <location>
        <begin position="156"/>
        <end position="178"/>
    </location>
</feature>
<dbReference type="PANTHER" id="PTHR47019:SF1">
    <property type="entry name" value="LIPID II FLIPPASE MURJ"/>
    <property type="match status" value="1"/>
</dbReference>
<feature type="transmembrane region" description="Helical" evidence="9">
    <location>
        <begin position="198"/>
        <end position="222"/>
    </location>
</feature>
<dbReference type="OrthoDB" id="9786339at2"/>
<gene>
    <name evidence="10" type="ORF">F8O05_02785</name>
</gene>
<dbReference type="PANTHER" id="PTHR47019">
    <property type="entry name" value="LIPID II FLIPPASE MURJ"/>
    <property type="match status" value="1"/>
</dbReference>
<dbReference type="GO" id="GO:0034204">
    <property type="term" value="P:lipid translocation"/>
    <property type="evidence" value="ECO:0007669"/>
    <property type="project" value="TreeGrafter"/>
</dbReference>
<keyword evidence="3 9" id="KW-0812">Transmembrane</keyword>
<evidence type="ECO:0000313" key="10">
    <source>
        <dbReference type="EMBL" id="KAB1645197.1"/>
    </source>
</evidence>
<keyword evidence="11" id="KW-1185">Reference proteome</keyword>
<evidence type="ECO:0000256" key="2">
    <source>
        <dbReference type="ARBA" id="ARBA00022475"/>
    </source>
</evidence>
<dbReference type="EMBL" id="WBKB01000001">
    <property type="protein sequence ID" value="KAB1645197.1"/>
    <property type="molecule type" value="Genomic_DNA"/>
</dbReference>
<feature type="transmembrane region" description="Helical" evidence="9">
    <location>
        <begin position="394"/>
        <end position="413"/>
    </location>
</feature>
<evidence type="ECO:0000256" key="5">
    <source>
        <dbReference type="ARBA" id="ARBA00022984"/>
    </source>
</evidence>
<proteinExistence type="predicted"/>
<dbReference type="InterPro" id="IPR004268">
    <property type="entry name" value="MurJ"/>
</dbReference>
<feature type="transmembrane region" description="Helical" evidence="9">
    <location>
        <begin position="243"/>
        <end position="263"/>
    </location>
</feature>
<dbReference type="InterPro" id="IPR051050">
    <property type="entry name" value="Lipid_II_flippase_MurJ/MviN"/>
</dbReference>
<evidence type="ECO:0000256" key="9">
    <source>
        <dbReference type="SAM" id="Phobius"/>
    </source>
</evidence>
<evidence type="ECO:0000313" key="11">
    <source>
        <dbReference type="Proteomes" id="UP000433493"/>
    </source>
</evidence>
<evidence type="ECO:0000256" key="7">
    <source>
        <dbReference type="ARBA" id="ARBA00023136"/>
    </source>
</evidence>
<evidence type="ECO:0000256" key="4">
    <source>
        <dbReference type="ARBA" id="ARBA00022960"/>
    </source>
</evidence>
<dbReference type="GO" id="GO:0008360">
    <property type="term" value="P:regulation of cell shape"/>
    <property type="evidence" value="ECO:0007669"/>
    <property type="project" value="UniProtKB-KW"/>
</dbReference>
<evidence type="ECO:0000256" key="3">
    <source>
        <dbReference type="ARBA" id="ARBA00022692"/>
    </source>
</evidence>
<evidence type="ECO:0000256" key="6">
    <source>
        <dbReference type="ARBA" id="ARBA00022989"/>
    </source>
</evidence>
<keyword evidence="5" id="KW-0573">Peptidoglycan synthesis</keyword>
<feature type="region of interest" description="Disordered" evidence="8">
    <location>
        <begin position="578"/>
        <end position="631"/>
    </location>
</feature>
<comment type="subcellular location">
    <subcellularLocation>
        <location evidence="1">Cell membrane</location>
        <topology evidence="1">Multi-pass membrane protein</topology>
    </subcellularLocation>
</comment>